<reference evidence="2" key="2">
    <citation type="submission" date="2015-02" db="EMBL/GenBank/DDBJ databases">
        <title>Complete Genome Sequence of Pelosinus fermentans JBW45.</title>
        <authorList>
            <person name="De Leon K.B."/>
            <person name="Utturkar S.M."/>
            <person name="Camilleri L.B."/>
            <person name="Arkin A.P."/>
            <person name="Fields M.W."/>
            <person name="Brown S.D."/>
            <person name="Wall J.D."/>
        </authorList>
    </citation>
    <scope>NUCLEOTIDE SEQUENCE [LARGE SCALE GENOMIC DNA]</scope>
    <source>
        <strain evidence="2">JBW45</strain>
    </source>
</reference>
<name>I9NKR4_9FIRM</name>
<dbReference type="KEGG" id="pft:JBW_03651"/>
<dbReference type="STRING" id="1192197.JBW_03651"/>
<dbReference type="AlphaFoldDB" id="I9NKR4"/>
<dbReference type="EMBL" id="CP010978">
    <property type="protein sequence ID" value="AJQ28988.1"/>
    <property type="molecule type" value="Genomic_DNA"/>
</dbReference>
<accession>I9NKR4</accession>
<sequence>MNKLKFLYDVVQKLRDKEVINGVATVEVNKDQAKVFYVKNEFQKNLVTMQTKASITSEVNYEGKQVKHQSTTEFTKHCPGNEMHGMHHRLFRHVNHAGGRCGSIKDKLTKLSFVLSLLNSIKVEEQEDKTILVTLEVAELPEDIKTLLQERMSHTESDHGRGHCCFMREFCCIEKGKFSFAMTVSKNYDIEKIVIAFDGAQRNEENEQHVLDIVAELQLNK</sequence>
<dbReference type="RefSeq" id="WP_007960584.1">
    <property type="nucleotide sequence ID" value="NZ_CP010978.1"/>
</dbReference>
<dbReference type="HOGENOM" id="CLU_1173897_0_0_9"/>
<gene>
    <name evidence="1" type="ORF">JBW_03651</name>
</gene>
<organism evidence="1 2">
    <name type="scientific">Pelosinus fermentans JBW45</name>
    <dbReference type="NCBI Taxonomy" id="1192197"/>
    <lineage>
        <taxon>Bacteria</taxon>
        <taxon>Bacillati</taxon>
        <taxon>Bacillota</taxon>
        <taxon>Negativicutes</taxon>
        <taxon>Selenomonadales</taxon>
        <taxon>Sporomusaceae</taxon>
        <taxon>Pelosinus</taxon>
    </lineage>
</organism>
<dbReference type="OrthoDB" id="1898447at2"/>
<proteinExistence type="predicted"/>
<evidence type="ECO:0000313" key="1">
    <source>
        <dbReference type="EMBL" id="AJQ28988.1"/>
    </source>
</evidence>
<protein>
    <submittedName>
        <fullName evidence="1">Uncharacterized protein</fullName>
    </submittedName>
</protein>
<evidence type="ECO:0000313" key="2">
    <source>
        <dbReference type="Proteomes" id="UP000005361"/>
    </source>
</evidence>
<reference evidence="1 2" key="1">
    <citation type="journal article" date="2015" name="Genome Announc.">
        <title>Complete Genome Sequence of Pelosinus fermentans JBW45, a Member of a Remarkably Competitive Group of Negativicutes in the Firmicutes Phylum.</title>
        <authorList>
            <person name="De Leon K.B."/>
            <person name="Utturkar S.M."/>
            <person name="Camilleri L.B."/>
            <person name="Elias D.A."/>
            <person name="Arkin A.P."/>
            <person name="Fields M.W."/>
            <person name="Brown S.D."/>
            <person name="Wall J.D."/>
        </authorList>
    </citation>
    <scope>NUCLEOTIDE SEQUENCE [LARGE SCALE GENOMIC DNA]</scope>
    <source>
        <strain evidence="1 2">JBW45</strain>
    </source>
</reference>
<dbReference type="Proteomes" id="UP000005361">
    <property type="component" value="Chromosome"/>
</dbReference>